<feature type="transmembrane region" description="Helical" evidence="1">
    <location>
        <begin position="6"/>
        <end position="24"/>
    </location>
</feature>
<protein>
    <recommendedName>
        <fullName evidence="4">Integral membrane protein</fullName>
    </recommendedName>
</protein>
<evidence type="ECO:0008006" key="4">
    <source>
        <dbReference type="Google" id="ProtNLM"/>
    </source>
</evidence>
<feature type="transmembrane region" description="Helical" evidence="1">
    <location>
        <begin position="67"/>
        <end position="87"/>
    </location>
</feature>
<keyword evidence="1" id="KW-0812">Transmembrane</keyword>
<dbReference type="Proteomes" id="UP001456513">
    <property type="component" value="Unassembled WGS sequence"/>
</dbReference>
<feature type="transmembrane region" description="Helical" evidence="1">
    <location>
        <begin position="159"/>
        <end position="178"/>
    </location>
</feature>
<organism evidence="2 3">
    <name type="scientific">Rhodococcus navarretei</name>
    <dbReference type="NCBI Taxonomy" id="3128981"/>
    <lineage>
        <taxon>Bacteria</taxon>
        <taxon>Bacillati</taxon>
        <taxon>Actinomycetota</taxon>
        <taxon>Actinomycetes</taxon>
        <taxon>Mycobacteriales</taxon>
        <taxon>Nocardiaceae</taxon>
        <taxon>Rhodococcus</taxon>
    </lineage>
</organism>
<keyword evidence="1" id="KW-1133">Transmembrane helix</keyword>
<evidence type="ECO:0000313" key="2">
    <source>
        <dbReference type="EMBL" id="MEK8070748.1"/>
    </source>
</evidence>
<feature type="transmembrane region" description="Helical" evidence="1">
    <location>
        <begin position="99"/>
        <end position="116"/>
    </location>
</feature>
<evidence type="ECO:0000313" key="3">
    <source>
        <dbReference type="Proteomes" id="UP001456513"/>
    </source>
</evidence>
<evidence type="ECO:0000256" key="1">
    <source>
        <dbReference type="SAM" id="Phobius"/>
    </source>
</evidence>
<sequence>MTAIVIVLAFSMIIAHFLLGRRAFARDDRPSGGGGLSGVNPDGVAFLGGFVAVAALVQLSAAGRIDIGSSLVIGTFFAAVAFVLSKLRRVPGVEPAGNLLYSLLGLIALLPALAGVTEPQICGVETNVPLRISAIALFVLVAVVSGAAGFFIGGLRSSVVSSVGLGWFGAVDVVLFLTSPVGVVGGPGPMVLGLSAAVVLGAIIGVAPELGLMTVGVGLALIVMLTSAYGSTLDCQDADSVGSVSAFVAYGLVFCVLRLVVGKLSKNRVE</sequence>
<dbReference type="EMBL" id="JBBPCN010000001">
    <property type="protein sequence ID" value="MEK8070748.1"/>
    <property type="molecule type" value="Genomic_DNA"/>
</dbReference>
<name>A0ABU9CTL4_9NOCA</name>
<feature type="transmembrane region" description="Helical" evidence="1">
    <location>
        <begin position="184"/>
        <end position="203"/>
    </location>
</feature>
<comment type="caution">
    <text evidence="2">The sequence shown here is derived from an EMBL/GenBank/DDBJ whole genome shotgun (WGS) entry which is preliminary data.</text>
</comment>
<reference evidence="2 3" key="1">
    <citation type="submission" date="2024-03" db="EMBL/GenBank/DDBJ databases">
        <title>Rhodococcus navarretei sp. nov. and Pseudarthrobacter quantumdoti sp. nov., two new species with the ability to biosynthesize Quantum Dots isolated from soil samples at Union Glacier, Antarctica.</title>
        <authorList>
            <person name="Vargas M."/>
        </authorList>
    </citation>
    <scope>NUCLEOTIDE SEQUENCE [LARGE SCALE GENOMIC DNA]</scope>
    <source>
        <strain evidence="2 3">EXRC-4A-4</strain>
    </source>
</reference>
<feature type="transmembrane region" description="Helical" evidence="1">
    <location>
        <begin position="128"/>
        <end position="152"/>
    </location>
</feature>
<gene>
    <name evidence="2" type="ORF">AABD04_07800</name>
</gene>
<dbReference type="RefSeq" id="WP_341440769.1">
    <property type="nucleotide sequence ID" value="NZ_JBBPCN010000001.1"/>
</dbReference>
<feature type="transmembrane region" description="Helical" evidence="1">
    <location>
        <begin position="44"/>
        <end position="61"/>
    </location>
</feature>
<proteinExistence type="predicted"/>
<feature type="transmembrane region" description="Helical" evidence="1">
    <location>
        <begin position="241"/>
        <end position="261"/>
    </location>
</feature>
<accession>A0ABU9CTL4</accession>
<keyword evidence="1" id="KW-0472">Membrane</keyword>
<keyword evidence="3" id="KW-1185">Reference proteome</keyword>